<dbReference type="Pfam" id="PF17784">
    <property type="entry name" value="Sulfotransfer_4"/>
    <property type="match status" value="1"/>
</dbReference>
<dbReference type="VEuPathDB" id="TriTrypDB:TEOVI_000016100"/>
<dbReference type="Proteomes" id="UP000195570">
    <property type="component" value="Unassembled WGS sequence"/>
</dbReference>
<protein>
    <recommendedName>
        <fullName evidence="4">Transmembrane protein</fullName>
    </recommendedName>
</protein>
<keyword evidence="3" id="KW-1185">Reference proteome</keyword>
<dbReference type="GeneID" id="92374101"/>
<organism evidence="2 3">
    <name type="scientific">Trypanosoma equiperdum</name>
    <dbReference type="NCBI Taxonomy" id="5694"/>
    <lineage>
        <taxon>Eukaryota</taxon>
        <taxon>Discoba</taxon>
        <taxon>Euglenozoa</taxon>
        <taxon>Kinetoplastea</taxon>
        <taxon>Metakinetoplastina</taxon>
        <taxon>Trypanosomatida</taxon>
        <taxon>Trypanosomatidae</taxon>
        <taxon>Trypanosoma</taxon>
    </lineage>
</organism>
<keyword evidence="1" id="KW-0812">Transmembrane</keyword>
<gene>
    <name evidence="2" type="ORF">TEOVI_000016100</name>
</gene>
<proteinExistence type="predicted"/>
<dbReference type="PANTHER" id="PTHR36978:SF4">
    <property type="entry name" value="P-LOOP CONTAINING NUCLEOSIDE TRIPHOSPHATE HYDROLASE PROTEIN"/>
    <property type="match status" value="1"/>
</dbReference>
<evidence type="ECO:0000313" key="2">
    <source>
        <dbReference type="EMBL" id="SCU65220.1"/>
    </source>
</evidence>
<dbReference type="PANTHER" id="PTHR36978">
    <property type="entry name" value="P-LOOP CONTAINING NUCLEOTIDE TRIPHOSPHATE HYDROLASE"/>
    <property type="match status" value="1"/>
</dbReference>
<keyword evidence="1" id="KW-0472">Membrane</keyword>
<feature type="transmembrane region" description="Helical" evidence="1">
    <location>
        <begin position="237"/>
        <end position="258"/>
    </location>
</feature>
<dbReference type="EMBL" id="CZPT02000244">
    <property type="protein sequence ID" value="SCU65220.1"/>
    <property type="molecule type" value="Genomic_DNA"/>
</dbReference>
<dbReference type="InterPro" id="IPR027417">
    <property type="entry name" value="P-loop_NTPase"/>
</dbReference>
<evidence type="ECO:0000313" key="3">
    <source>
        <dbReference type="Proteomes" id="UP000195570"/>
    </source>
</evidence>
<reference evidence="2" key="1">
    <citation type="submission" date="2016-09" db="EMBL/GenBank/DDBJ databases">
        <authorList>
            <person name="Hebert L."/>
            <person name="Moumen B."/>
        </authorList>
    </citation>
    <scope>NUCLEOTIDE SEQUENCE [LARGE SCALE GENOMIC DNA]</scope>
    <source>
        <strain evidence="2">OVI</strain>
    </source>
</reference>
<dbReference type="RefSeq" id="XP_067076856.1">
    <property type="nucleotide sequence ID" value="XM_067220755.1"/>
</dbReference>
<evidence type="ECO:0000256" key="1">
    <source>
        <dbReference type="SAM" id="Phobius"/>
    </source>
</evidence>
<dbReference type="InterPro" id="IPR040632">
    <property type="entry name" value="Sulfotransfer_4"/>
</dbReference>
<evidence type="ECO:0008006" key="4">
    <source>
        <dbReference type="Google" id="ProtNLM"/>
    </source>
</evidence>
<keyword evidence="1" id="KW-1133">Transmembrane helix</keyword>
<sequence>MLRCATSFRCYMRVICLTMAPDGAMTSALRKLDYTPYTLRSAFSQGRANRHPTEWASALRGERDIDLCKLMADFDAAVGPPAAMLYAKLLRECPDYTKVILVKETDKQQWAREHERCVISLLKGHRHPPQNRIAKAFYTILSEMAPHPIEQPLGAISGNGDDDTRISGRVDALERYEAEVCREVPSSRLLVYHHGDGWEPLCSFLGREVPGEPFPPYDSGMHVIRNLHERVERTEKIAYVAVLLLGGTALYAFFPVLLDMKEYFEKLYRDYQIAYGQ</sequence>
<dbReference type="Gene3D" id="3.40.50.300">
    <property type="entry name" value="P-loop containing nucleotide triphosphate hydrolases"/>
    <property type="match status" value="1"/>
</dbReference>
<dbReference type="AlphaFoldDB" id="A0A1G4I0X0"/>
<comment type="caution">
    <text evidence="2">The sequence shown here is derived from an EMBL/GenBank/DDBJ whole genome shotgun (WGS) entry which is preliminary data.</text>
</comment>
<accession>A0A1G4I0X0</accession>
<name>A0A1G4I0X0_TRYEQ</name>